<dbReference type="RefSeq" id="WP_013081504.1">
    <property type="nucleotide sequence ID" value="NZ_BCVB01000013.1"/>
</dbReference>
<protein>
    <submittedName>
        <fullName evidence="1">Uncharacterized protein</fullName>
    </submittedName>
</protein>
<accession>A0A0B6ARA8</accession>
<dbReference type="PATRIC" id="fig|592022.4.peg.303"/>
<dbReference type="Proteomes" id="UP000031829">
    <property type="component" value="Chromosome"/>
</dbReference>
<evidence type="ECO:0000313" key="2">
    <source>
        <dbReference type="Proteomes" id="UP000031829"/>
    </source>
</evidence>
<dbReference type="AlphaFoldDB" id="A0A0B6ARA8"/>
<dbReference type="GeneID" id="93640716"/>
<evidence type="ECO:0000313" key="1">
    <source>
        <dbReference type="EMBL" id="AJI23213.1"/>
    </source>
</evidence>
<dbReference type="EMBL" id="CP009920">
    <property type="protein sequence ID" value="AJI23213.1"/>
    <property type="molecule type" value="Genomic_DNA"/>
</dbReference>
<name>A0A0B6ARA8_PRIM2</name>
<proteinExistence type="predicted"/>
<dbReference type="KEGG" id="bmeg:BG04_2644"/>
<organism evidence="1 2">
    <name type="scientific">Priestia megaterium (strain ATCC 14581 / DSM 32 / CCUG 1817 / JCM 2506 / NBRC 15308 / NCIMB 9376 / NCTC 10342 / NRRL B-14308 / VKM B-512 / Ford 19)</name>
    <name type="common">Bacillus megaterium</name>
    <dbReference type="NCBI Taxonomy" id="1348623"/>
    <lineage>
        <taxon>Bacteria</taxon>
        <taxon>Bacillati</taxon>
        <taxon>Bacillota</taxon>
        <taxon>Bacilli</taxon>
        <taxon>Bacillales</taxon>
        <taxon>Bacillaceae</taxon>
        <taxon>Priestia</taxon>
    </lineage>
</organism>
<gene>
    <name evidence="1" type="ORF">BG04_2644</name>
</gene>
<reference evidence="1 2" key="1">
    <citation type="journal article" date="2015" name="Genome Announc.">
        <title>Complete genome sequences for 35 biothreat assay-relevant bacillus species.</title>
        <authorList>
            <person name="Johnson S.L."/>
            <person name="Daligault H.E."/>
            <person name="Davenport K.W."/>
            <person name="Jaissle J."/>
            <person name="Frey K.G."/>
            <person name="Ladner J.T."/>
            <person name="Broomall S.M."/>
            <person name="Bishop-Lilly K.A."/>
            <person name="Bruce D.C."/>
            <person name="Gibbons H.S."/>
            <person name="Coyne S.R."/>
            <person name="Lo C.C."/>
            <person name="Meincke L."/>
            <person name="Munk A.C."/>
            <person name="Koroleva G.I."/>
            <person name="Rosenzweig C.N."/>
            <person name="Palacios G.F."/>
            <person name="Redden C.L."/>
            <person name="Minogue T.D."/>
            <person name="Chain P.S."/>
        </authorList>
    </citation>
    <scope>NUCLEOTIDE SEQUENCE [LARGE SCALE GENOMIC DNA]</scope>
    <source>
        <strain evidence="2">ATCC 14581 / DSM 32 / JCM 2506 / NBRC 15308 / NCIMB 9376 / NCTC 10342 / NRRL B-14308 / VKM B-512</strain>
    </source>
</reference>
<sequence length="158" mass="18073">MLSFDEKLAIISSFPELHRKDVSLGRVNFHYEESVYDKTVVVHHLHPNGNGFVYGGFLKGYETNDKGLVNIRDYTEEELRSIIEASIESLSTLPDTAREEAIVGNGNEQRWNGPDNATLLLVHEDDLWNVYSGLNLEAAFLSYEEAEDYLFEEGFRRL</sequence>
<dbReference type="HOGENOM" id="CLU_1702141_0_0_9"/>